<proteinExistence type="inferred from homology"/>
<dbReference type="Proteomes" id="UP000001357">
    <property type="component" value="Unassembled WGS sequence"/>
</dbReference>
<dbReference type="eggNOG" id="KOG3923">
    <property type="taxonomic scope" value="Eukaryota"/>
</dbReference>
<dbReference type="GeneID" id="5889604"/>
<dbReference type="AlphaFoldDB" id="A9UUY0"/>
<reference evidence="8 9" key="1">
    <citation type="journal article" date="2008" name="Nature">
        <title>The genome of the choanoflagellate Monosiga brevicollis and the origin of metazoans.</title>
        <authorList>
            <consortium name="JGI Sequencing"/>
            <person name="King N."/>
            <person name="Westbrook M.J."/>
            <person name="Young S.L."/>
            <person name="Kuo A."/>
            <person name="Abedin M."/>
            <person name="Chapman J."/>
            <person name="Fairclough S."/>
            <person name="Hellsten U."/>
            <person name="Isogai Y."/>
            <person name="Letunic I."/>
            <person name="Marr M."/>
            <person name="Pincus D."/>
            <person name="Putnam N."/>
            <person name="Rokas A."/>
            <person name="Wright K.J."/>
            <person name="Zuzow R."/>
            <person name="Dirks W."/>
            <person name="Good M."/>
            <person name="Goodstein D."/>
            <person name="Lemons D."/>
            <person name="Li W."/>
            <person name="Lyons J.B."/>
            <person name="Morris A."/>
            <person name="Nichols S."/>
            <person name="Richter D.J."/>
            <person name="Salamov A."/>
            <person name="Bork P."/>
            <person name="Lim W.A."/>
            <person name="Manning G."/>
            <person name="Miller W.T."/>
            <person name="McGinnis W."/>
            <person name="Shapiro H."/>
            <person name="Tjian R."/>
            <person name="Grigoriev I.V."/>
            <person name="Rokhsar D."/>
        </authorList>
    </citation>
    <scope>NUCLEOTIDE SEQUENCE [LARGE SCALE GENOMIC DNA]</scope>
    <source>
        <strain evidence="9">MX1 / ATCC 50154</strain>
    </source>
</reference>
<dbReference type="STRING" id="81824.A9UUY0"/>
<dbReference type="Gene3D" id="3.40.50.720">
    <property type="entry name" value="NAD(P)-binding Rossmann-like Domain"/>
    <property type="match status" value="1"/>
</dbReference>
<gene>
    <name evidence="8" type="ORF">MONBRDRAFT_15811</name>
</gene>
<dbReference type="KEGG" id="mbr:MONBRDRAFT_15811"/>
<dbReference type="InParanoid" id="A9UUY0"/>
<name>A9UUY0_MONBE</name>
<dbReference type="GO" id="GO:0005737">
    <property type="term" value="C:cytoplasm"/>
    <property type="evidence" value="ECO:0000318"/>
    <property type="project" value="GO_Central"/>
</dbReference>
<feature type="binding site" evidence="6">
    <location>
        <position position="315"/>
    </location>
    <ligand>
        <name>D-dopa</name>
        <dbReference type="ChEBI" id="CHEBI:149689"/>
    </ligand>
</feature>
<feature type="binding site" evidence="6">
    <location>
        <begin position="314"/>
        <end position="319"/>
    </location>
    <ligand>
        <name>FAD</name>
        <dbReference type="ChEBI" id="CHEBI:57692"/>
    </ligand>
</feature>
<evidence type="ECO:0000256" key="5">
    <source>
        <dbReference type="ARBA" id="ARBA00023002"/>
    </source>
</evidence>
<dbReference type="PROSITE" id="PS00677">
    <property type="entry name" value="DAO"/>
    <property type="match status" value="1"/>
</dbReference>
<evidence type="ECO:0000313" key="9">
    <source>
        <dbReference type="Proteomes" id="UP000001357"/>
    </source>
</evidence>
<feature type="domain" description="FAD dependent oxidoreductase" evidence="7">
    <location>
        <begin position="2"/>
        <end position="331"/>
    </location>
</feature>
<keyword evidence="4 6" id="KW-0274">FAD</keyword>
<dbReference type="Gene3D" id="3.30.9.10">
    <property type="entry name" value="D-Amino Acid Oxidase, subunit A, domain 2"/>
    <property type="match status" value="1"/>
</dbReference>
<comment type="cofactor">
    <cofactor evidence="1 6">
        <name>FAD</name>
        <dbReference type="ChEBI" id="CHEBI:57692"/>
    </cofactor>
</comment>
<dbReference type="Pfam" id="PF01266">
    <property type="entry name" value="DAO"/>
    <property type="match status" value="1"/>
</dbReference>
<evidence type="ECO:0000256" key="4">
    <source>
        <dbReference type="ARBA" id="ARBA00022827"/>
    </source>
</evidence>
<sequence>MDVAVIGGGVIGLSTALEIRHRVADAKITVIAEHYTPHTTSDGAGALWRPIFLQDTPEEDQRRWCKATYDYLMRIVRHGGNKDAGVFLCGGYDLQGTDCSEPYWKDMVFGFRHVSQSELRSIGGADWAQAKTAWHYTTIMIDSSTLLEYLMARCRERGIVFEQRKIESFEPLFEQYSVVVNCTGSGSRQLAQDDLVHRARGVTLHCQAPWLKHFLIASDLPDFGPGEFSHMFPRSEVAIVGGIKVLEDDRTSASADEIETILRRTMRMEPSLRSARVLKTWTGFRPVRSRVRLEAEEREHNGQRRCLIHNYGHGGSGLTIWQGCAEDAANLLVAWTAMYRSHL</sequence>
<accession>A9UUY0</accession>
<dbReference type="FunCoup" id="A9UUY0">
    <property type="interactions" value="174"/>
</dbReference>
<dbReference type="InterPro" id="IPR006076">
    <property type="entry name" value="FAD-dep_OxRdtase"/>
</dbReference>
<evidence type="ECO:0000259" key="7">
    <source>
        <dbReference type="Pfam" id="PF01266"/>
    </source>
</evidence>
<dbReference type="SUPFAM" id="SSF51971">
    <property type="entry name" value="Nucleotide-binding domain"/>
    <property type="match status" value="1"/>
</dbReference>
<keyword evidence="3" id="KW-0285">Flavoprotein</keyword>
<dbReference type="GO" id="GO:0003884">
    <property type="term" value="F:D-amino-acid oxidase activity"/>
    <property type="evidence" value="ECO:0000318"/>
    <property type="project" value="GO_Central"/>
</dbReference>
<dbReference type="InterPro" id="IPR006181">
    <property type="entry name" value="D-amino_acid_oxidase_CS"/>
</dbReference>
<protein>
    <recommendedName>
        <fullName evidence="7">FAD dependent oxidoreductase domain-containing protein</fullName>
    </recommendedName>
</protein>
<dbReference type="SUPFAM" id="SSF54373">
    <property type="entry name" value="FAD-linked reductases, C-terminal domain"/>
    <property type="match status" value="1"/>
</dbReference>
<evidence type="ECO:0000256" key="2">
    <source>
        <dbReference type="ARBA" id="ARBA00006730"/>
    </source>
</evidence>
<dbReference type="PANTHER" id="PTHR11530">
    <property type="entry name" value="D-AMINO ACID OXIDASE"/>
    <property type="match status" value="1"/>
</dbReference>
<evidence type="ECO:0000256" key="3">
    <source>
        <dbReference type="ARBA" id="ARBA00022630"/>
    </source>
</evidence>
<dbReference type="InterPro" id="IPR023209">
    <property type="entry name" value="DAO"/>
</dbReference>
<dbReference type="GO" id="GO:0071949">
    <property type="term" value="F:FAD binding"/>
    <property type="evidence" value="ECO:0007669"/>
    <property type="project" value="InterPro"/>
</dbReference>
<dbReference type="GO" id="GO:0019478">
    <property type="term" value="P:D-amino acid catabolic process"/>
    <property type="evidence" value="ECO:0000318"/>
    <property type="project" value="GO_Central"/>
</dbReference>
<dbReference type="OMA" id="DLWELQP"/>
<feature type="binding site" evidence="6">
    <location>
        <position position="285"/>
    </location>
    <ligand>
        <name>D-dopa</name>
        <dbReference type="ChEBI" id="CHEBI:149689"/>
    </ligand>
</feature>
<feature type="binding site" evidence="6">
    <location>
        <position position="183"/>
    </location>
    <ligand>
        <name>FAD</name>
        <dbReference type="ChEBI" id="CHEBI:57692"/>
    </ligand>
</feature>
<comment type="similarity">
    <text evidence="2">Belongs to the DAMOX/DASOX family.</text>
</comment>
<keyword evidence="5" id="KW-0560">Oxidoreductase</keyword>
<evidence type="ECO:0000256" key="1">
    <source>
        <dbReference type="ARBA" id="ARBA00001974"/>
    </source>
</evidence>
<dbReference type="PIRSF" id="PIRSF000189">
    <property type="entry name" value="D-aa_oxidase"/>
    <property type="match status" value="1"/>
</dbReference>
<dbReference type="RefSeq" id="XP_001744283.1">
    <property type="nucleotide sequence ID" value="XM_001744231.1"/>
</dbReference>
<dbReference type="PANTHER" id="PTHR11530:SF11">
    <property type="entry name" value="D-ASPARTATE OXIDASE"/>
    <property type="match status" value="1"/>
</dbReference>
<feature type="binding site" evidence="6">
    <location>
        <begin position="40"/>
        <end position="41"/>
    </location>
    <ligand>
        <name>FAD</name>
        <dbReference type="ChEBI" id="CHEBI:57692"/>
    </ligand>
</feature>
<evidence type="ECO:0000256" key="6">
    <source>
        <dbReference type="PIRSR" id="PIRSR000189-1"/>
    </source>
</evidence>
<evidence type="ECO:0000313" key="8">
    <source>
        <dbReference type="EMBL" id="EDQ90986.1"/>
    </source>
</evidence>
<organism evidence="8 9">
    <name type="scientific">Monosiga brevicollis</name>
    <name type="common">Choanoflagellate</name>
    <dbReference type="NCBI Taxonomy" id="81824"/>
    <lineage>
        <taxon>Eukaryota</taxon>
        <taxon>Choanoflagellata</taxon>
        <taxon>Craspedida</taxon>
        <taxon>Salpingoecidae</taxon>
        <taxon>Monosiga</taxon>
    </lineage>
</organism>
<keyword evidence="9" id="KW-1185">Reference proteome</keyword>
<dbReference type="EMBL" id="CH991546">
    <property type="protein sequence ID" value="EDQ90986.1"/>
    <property type="molecule type" value="Genomic_DNA"/>
</dbReference>